<dbReference type="AlphaFoldDB" id="A0A5B6WRN6"/>
<name>A0A5B6WRN6_9ROSI</name>
<keyword evidence="2" id="KW-1185">Reference proteome</keyword>
<dbReference type="OrthoDB" id="661860at2759"/>
<evidence type="ECO:0000313" key="2">
    <source>
        <dbReference type="Proteomes" id="UP000325315"/>
    </source>
</evidence>
<sequence>MNSTVCEAMEASAIMIGTVCAIPPWHTGVPGGRVTKSVASVISHDQATRACLVAVWTSQYVFLVLAQPDRTATPLNPRPARVTDLIRLNKPPVHKIRKNGAEEFLATADDDVEKAEFWLENTIEVFDELSVLLINV</sequence>
<comment type="caution">
    <text evidence="1">The sequence shown here is derived from an EMBL/GenBank/DDBJ whole genome shotgun (WGS) entry which is preliminary data.</text>
</comment>
<gene>
    <name evidence="1" type="ORF">EPI10_006599</name>
</gene>
<dbReference type="EMBL" id="SMMG02000002">
    <property type="protein sequence ID" value="KAA3484520.1"/>
    <property type="molecule type" value="Genomic_DNA"/>
</dbReference>
<accession>A0A5B6WRN6</accession>
<proteinExistence type="predicted"/>
<reference evidence="2" key="1">
    <citation type="journal article" date="2019" name="Plant Biotechnol. J.">
        <title>Genome sequencing of the Australian wild diploid species Gossypium australe highlights disease resistance and delayed gland morphogenesis.</title>
        <authorList>
            <person name="Cai Y."/>
            <person name="Cai X."/>
            <person name="Wang Q."/>
            <person name="Wang P."/>
            <person name="Zhang Y."/>
            <person name="Cai C."/>
            <person name="Xu Y."/>
            <person name="Wang K."/>
            <person name="Zhou Z."/>
            <person name="Wang C."/>
            <person name="Geng S."/>
            <person name="Li B."/>
            <person name="Dong Q."/>
            <person name="Hou Y."/>
            <person name="Wang H."/>
            <person name="Ai P."/>
            <person name="Liu Z."/>
            <person name="Yi F."/>
            <person name="Sun M."/>
            <person name="An G."/>
            <person name="Cheng J."/>
            <person name="Zhang Y."/>
            <person name="Shi Q."/>
            <person name="Xie Y."/>
            <person name="Shi X."/>
            <person name="Chang Y."/>
            <person name="Huang F."/>
            <person name="Chen Y."/>
            <person name="Hong S."/>
            <person name="Mi L."/>
            <person name="Sun Q."/>
            <person name="Zhang L."/>
            <person name="Zhou B."/>
            <person name="Peng R."/>
            <person name="Zhang X."/>
            <person name="Liu F."/>
        </authorList>
    </citation>
    <scope>NUCLEOTIDE SEQUENCE [LARGE SCALE GENOMIC DNA]</scope>
    <source>
        <strain evidence="2">cv. PA1801</strain>
    </source>
</reference>
<dbReference type="Proteomes" id="UP000325315">
    <property type="component" value="Unassembled WGS sequence"/>
</dbReference>
<protein>
    <submittedName>
        <fullName evidence="1">DNA/RNA polymerases superfamily protein</fullName>
    </submittedName>
</protein>
<organism evidence="1 2">
    <name type="scientific">Gossypium australe</name>
    <dbReference type="NCBI Taxonomy" id="47621"/>
    <lineage>
        <taxon>Eukaryota</taxon>
        <taxon>Viridiplantae</taxon>
        <taxon>Streptophyta</taxon>
        <taxon>Embryophyta</taxon>
        <taxon>Tracheophyta</taxon>
        <taxon>Spermatophyta</taxon>
        <taxon>Magnoliopsida</taxon>
        <taxon>eudicotyledons</taxon>
        <taxon>Gunneridae</taxon>
        <taxon>Pentapetalae</taxon>
        <taxon>rosids</taxon>
        <taxon>malvids</taxon>
        <taxon>Malvales</taxon>
        <taxon>Malvaceae</taxon>
        <taxon>Malvoideae</taxon>
        <taxon>Gossypium</taxon>
    </lineage>
</organism>
<evidence type="ECO:0000313" key="1">
    <source>
        <dbReference type="EMBL" id="KAA3484520.1"/>
    </source>
</evidence>